<sequence length="77" mass="8546">MLSSQESQAWCQGAIASGLATLIPFLEGQAAYMYMPPYLNVLLRFSYSRDWRGTKLRSTGSHYVATAGVLDGQDLRK</sequence>
<proteinExistence type="predicted"/>
<name>A0A9P4QGG8_9PEZI</name>
<gene>
    <name evidence="1" type="ORF">K431DRAFT_98412</name>
</gene>
<dbReference type="Proteomes" id="UP000799441">
    <property type="component" value="Unassembled WGS sequence"/>
</dbReference>
<keyword evidence="2" id="KW-1185">Reference proteome</keyword>
<reference evidence="1" key="1">
    <citation type="journal article" date="2020" name="Stud. Mycol.">
        <title>101 Dothideomycetes genomes: a test case for predicting lifestyles and emergence of pathogens.</title>
        <authorList>
            <person name="Haridas S."/>
            <person name="Albert R."/>
            <person name="Binder M."/>
            <person name="Bloem J."/>
            <person name="Labutti K."/>
            <person name="Salamov A."/>
            <person name="Andreopoulos B."/>
            <person name="Baker S."/>
            <person name="Barry K."/>
            <person name="Bills G."/>
            <person name="Bluhm B."/>
            <person name="Cannon C."/>
            <person name="Castanera R."/>
            <person name="Culley D."/>
            <person name="Daum C."/>
            <person name="Ezra D."/>
            <person name="Gonzalez J."/>
            <person name="Henrissat B."/>
            <person name="Kuo A."/>
            <person name="Liang C."/>
            <person name="Lipzen A."/>
            <person name="Lutzoni F."/>
            <person name="Magnuson J."/>
            <person name="Mondo S."/>
            <person name="Nolan M."/>
            <person name="Ohm R."/>
            <person name="Pangilinan J."/>
            <person name="Park H.-J."/>
            <person name="Ramirez L."/>
            <person name="Alfaro M."/>
            <person name="Sun H."/>
            <person name="Tritt A."/>
            <person name="Yoshinaga Y."/>
            <person name="Zwiers L.-H."/>
            <person name="Turgeon B."/>
            <person name="Goodwin S."/>
            <person name="Spatafora J."/>
            <person name="Crous P."/>
            <person name="Grigoriev I."/>
        </authorList>
    </citation>
    <scope>NUCLEOTIDE SEQUENCE</scope>
    <source>
        <strain evidence="1">CBS 116435</strain>
    </source>
</reference>
<organism evidence="1 2">
    <name type="scientific">Polychaeton citri CBS 116435</name>
    <dbReference type="NCBI Taxonomy" id="1314669"/>
    <lineage>
        <taxon>Eukaryota</taxon>
        <taxon>Fungi</taxon>
        <taxon>Dikarya</taxon>
        <taxon>Ascomycota</taxon>
        <taxon>Pezizomycotina</taxon>
        <taxon>Dothideomycetes</taxon>
        <taxon>Dothideomycetidae</taxon>
        <taxon>Capnodiales</taxon>
        <taxon>Capnodiaceae</taxon>
        <taxon>Polychaeton</taxon>
    </lineage>
</organism>
<comment type="caution">
    <text evidence="1">The sequence shown here is derived from an EMBL/GenBank/DDBJ whole genome shotgun (WGS) entry which is preliminary data.</text>
</comment>
<protein>
    <submittedName>
        <fullName evidence="1">Uncharacterized protein</fullName>
    </submittedName>
</protein>
<dbReference type="AlphaFoldDB" id="A0A9P4QGG8"/>
<dbReference type="EMBL" id="MU003768">
    <property type="protein sequence ID" value="KAF2725153.1"/>
    <property type="molecule type" value="Genomic_DNA"/>
</dbReference>
<accession>A0A9P4QGG8</accession>
<evidence type="ECO:0000313" key="2">
    <source>
        <dbReference type="Proteomes" id="UP000799441"/>
    </source>
</evidence>
<evidence type="ECO:0000313" key="1">
    <source>
        <dbReference type="EMBL" id="KAF2725153.1"/>
    </source>
</evidence>